<organism evidence="6 7">
    <name type="scientific">Phaseolus vulgaris</name>
    <name type="common">Kidney bean</name>
    <name type="synonym">French bean</name>
    <dbReference type="NCBI Taxonomy" id="3885"/>
    <lineage>
        <taxon>Eukaryota</taxon>
        <taxon>Viridiplantae</taxon>
        <taxon>Streptophyta</taxon>
        <taxon>Embryophyta</taxon>
        <taxon>Tracheophyta</taxon>
        <taxon>Spermatophyta</taxon>
        <taxon>Magnoliopsida</taxon>
        <taxon>eudicotyledons</taxon>
        <taxon>Gunneridae</taxon>
        <taxon>Pentapetalae</taxon>
        <taxon>rosids</taxon>
        <taxon>fabids</taxon>
        <taxon>Fabales</taxon>
        <taxon>Fabaceae</taxon>
        <taxon>Papilionoideae</taxon>
        <taxon>50 kb inversion clade</taxon>
        <taxon>NPAAA clade</taxon>
        <taxon>indigoferoid/millettioid clade</taxon>
        <taxon>Phaseoleae</taxon>
        <taxon>Phaseolus</taxon>
    </lineage>
</organism>
<accession>V7B1Y1</accession>
<gene>
    <name evidence="6" type="ORF">PHAVU_009G245300g</name>
</gene>
<keyword evidence="4" id="KW-0560">Oxidoreductase</keyword>
<dbReference type="SMR" id="V7B1Y1"/>
<dbReference type="SUPFAM" id="SSF48264">
    <property type="entry name" value="Cytochrome P450"/>
    <property type="match status" value="1"/>
</dbReference>
<dbReference type="EMBL" id="CM002296">
    <property type="protein sequence ID" value="ESW10873.1"/>
    <property type="molecule type" value="Genomic_DNA"/>
</dbReference>
<keyword evidence="2" id="KW-0349">Heme</keyword>
<dbReference type="PANTHER" id="PTHR47955">
    <property type="entry name" value="CYTOCHROME P450 FAMILY 71 PROTEIN"/>
    <property type="match status" value="1"/>
</dbReference>
<evidence type="ECO:0000256" key="2">
    <source>
        <dbReference type="ARBA" id="ARBA00022617"/>
    </source>
</evidence>
<dbReference type="Proteomes" id="UP000000226">
    <property type="component" value="Chromosome 9"/>
</dbReference>
<dbReference type="GO" id="GO:0005506">
    <property type="term" value="F:iron ion binding"/>
    <property type="evidence" value="ECO:0007669"/>
    <property type="project" value="InterPro"/>
</dbReference>
<evidence type="ECO:0000313" key="6">
    <source>
        <dbReference type="EMBL" id="ESW10873.1"/>
    </source>
</evidence>
<dbReference type="GO" id="GO:0016705">
    <property type="term" value="F:oxidoreductase activity, acting on paired donors, with incorporation or reduction of molecular oxygen"/>
    <property type="evidence" value="ECO:0007669"/>
    <property type="project" value="InterPro"/>
</dbReference>
<keyword evidence="5" id="KW-0408">Iron</keyword>
<dbReference type="GO" id="GO:0004497">
    <property type="term" value="F:monooxygenase activity"/>
    <property type="evidence" value="ECO:0007669"/>
    <property type="project" value="InterPro"/>
</dbReference>
<dbReference type="InterPro" id="IPR036396">
    <property type="entry name" value="Cyt_P450_sf"/>
</dbReference>
<keyword evidence="3" id="KW-0479">Metal-binding</keyword>
<protein>
    <recommendedName>
        <fullName evidence="8">Cytochrome P450</fullName>
    </recommendedName>
</protein>
<dbReference type="AlphaFoldDB" id="V7B1Y1"/>
<dbReference type="Gramene" id="ESW10873">
    <property type="protein sequence ID" value="ESW10873"/>
    <property type="gene ID" value="PHAVU_009G245300g"/>
</dbReference>
<dbReference type="InterPro" id="IPR001128">
    <property type="entry name" value="Cyt_P450"/>
</dbReference>
<evidence type="ECO:0000256" key="5">
    <source>
        <dbReference type="ARBA" id="ARBA00023004"/>
    </source>
</evidence>
<keyword evidence="7" id="KW-1185">Reference proteome</keyword>
<evidence type="ECO:0000256" key="4">
    <source>
        <dbReference type="ARBA" id="ARBA00023002"/>
    </source>
</evidence>
<evidence type="ECO:0000256" key="3">
    <source>
        <dbReference type="ARBA" id="ARBA00022723"/>
    </source>
</evidence>
<dbReference type="OrthoDB" id="1470350at2759"/>
<proteinExistence type="inferred from homology"/>
<name>V7B1Y1_PHAVU</name>
<evidence type="ECO:0008006" key="8">
    <source>
        <dbReference type="Google" id="ProtNLM"/>
    </source>
</evidence>
<dbReference type="OMA" id="APKHVDS"/>
<dbReference type="eggNOG" id="KOG0156">
    <property type="taxonomic scope" value="Eukaryota"/>
</dbReference>
<evidence type="ECO:0000313" key="7">
    <source>
        <dbReference type="Proteomes" id="UP000000226"/>
    </source>
</evidence>
<dbReference type="Gene3D" id="1.10.630.10">
    <property type="entry name" value="Cytochrome P450"/>
    <property type="match status" value="1"/>
</dbReference>
<reference evidence="7" key="1">
    <citation type="journal article" date="2014" name="Nat. Genet.">
        <title>A reference genome for common bean and genome-wide analysis of dual domestications.</title>
        <authorList>
            <person name="Schmutz J."/>
            <person name="McClean P.E."/>
            <person name="Mamidi S."/>
            <person name="Wu G.A."/>
            <person name="Cannon S.B."/>
            <person name="Grimwood J."/>
            <person name="Jenkins J."/>
            <person name="Shu S."/>
            <person name="Song Q."/>
            <person name="Chavarro C."/>
            <person name="Torres-Torres M."/>
            <person name="Geffroy V."/>
            <person name="Moghaddam S.M."/>
            <person name="Gao D."/>
            <person name="Abernathy B."/>
            <person name="Barry K."/>
            <person name="Blair M."/>
            <person name="Brick M.A."/>
            <person name="Chovatia M."/>
            <person name="Gepts P."/>
            <person name="Goodstein D.M."/>
            <person name="Gonzales M."/>
            <person name="Hellsten U."/>
            <person name="Hyten D.L."/>
            <person name="Jia G."/>
            <person name="Kelly J.D."/>
            <person name="Kudrna D."/>
            <person name="Lee R."/>
            <person name="Richard M.M."/>
            <person name="Miklas P.N."/>
            <person name="Osorno J.M."/>
            <person name="Rodrigues J."/>
            <person name="Thareau V."/>
            <person name="Urrea C.A."/>
            <person name="Wang M."/>
            <person name="Yu Y."/>
            <person name="Zhang M."/>
            <person name="Wing R.A."/>
            <person name="Cregan P.B."/>
            <person name="Rokhsar D.S."/>
            <person name="Jackson S.A."/>
        </authorList>
    </citation>
    <scope>NUCLEOTIDE SEQUENCE [LARGE SCALE GENOMIC DNA]</scope>
    <source>
        <strain evidence="7">cv. G19833</strain>
    </source>
</reference>
<dbReference type="GO" id="GO:0020037">
    <property type="term" value="F:heme binding"/>
    <property type="evidence" value="ECO:0007669"/>
    <property type="project" value="InterPro"/>
</dbReference>
<comment type="similarity">
    <text evidence="1">Belongs to the cytochrome P450 family.</text>
</comment>
<dbReference type="Pfam" id="PF00067">
    <property type="entry name" value="p450"/>
    <property type="match status" value="1"/>
</dbReference>
<evidence type="ECO:0000256" key="1">
    <source>
        <dbReference type="ARBA" id="ARBA00010617"/>
    </source>
</evidence>
<dbReference type="PANTHER" id="PTHR47955:SF8">
    <property type="entry name" value="CYTOCHROME P450 71D11-LIKE"/>
    <property type="match status" value="1"/>
</dbReference>
<sequence>MISYIHQIGTQTHRSLARLAHEYGPLVYLQLGELGCMVVPSPEMAKEVMKTHDVIFANRLRVLVVDAITYGSKGMTFSSYWRHMRNICTMELLAPKHVDSFRSIKQQELSNFVKKISLSEGSPINLTEKISFLSYGLISQILFGTKSQDQEAYVEHMKGVVETIAGFSVADLYPSIGILQVIIGIRIHQVLQNIVKDHRDKTLDTLAFGEEDREDLVDVLLRL</sequence>